<feature type="compositionally biased region" description="Polar residues" evidence="1">
    <location>
        <begin position="834"/>
        <end position="855"/>
    </location>
</feature>
<sequence length="896" mass="95700">MEVGERSTREAEGAGGEEARGVGPAPPADATRVATTGGDAPQRTSPHERRPSDAAFGDFEERSPDGRYIRFDEMLGRGAYKAVYKAFDTDQAIEVAWNKLNVSRMSDRDAEKVVNEMQILRTLQHPNIINLFCGWEERDERGRIRGADFITELMTSGTLKQYMTKVKTLKLKVIRRWCRNVLEAINYLHSRTPPVMHRDLKCDNIFINGNVGEVKIGDLGLSAVKDKASKGGYTVIGTPEFMAPELYDEDYSEKVDIYAFGMCMLEMVSMEYPYAECDNAGQIFKKVLNGVQPEVLNRIRDGPFKEVILQCLQPEAQRPSAAQLLQLPLFIDWESDDGVAENRDLMLSGHGDGRSRSGTASPKRSISPSSRYASRNSLEGMAEVPGDTISIVTYHVNAARPNRVSQASSSSSSVYMQATAPPPSRPSLGVATATSGGSVQGAHALRAEAAVAAPVVHVIDAPSIGAGETGVKRPWPTSNASTEDICDLELAPTPDGGNTTSDVNDIDRGAPEMRLERLKRFECDRADATSSSLLLCLEVPIDDCMKSIKFAFDPERESTQEVAREMVEELRLPTSQLDDICREIERQVHVATTADTPTEASDEARPAPSYSRSGAFSGELAAAVTGAVSDARMRPLMPAQRPPTVVVVDTQAGEEVTPGPTPTAASAAAHAVSPSAMSMAVAGDLHRSASISEGVECVVTPVERTMTRNEQPGLQEQIRAATSAMPQTARESAARWSAQLPTPSPSPRATSEPMPGLVLPSSTSAPAHLSAVAEAASEGNGVTAADASRQLDPSELVHLIYGQSASVRAGDSRPPSSSRTSLDAASASAIKPHNVSSSTATSSEGAMQQQPTTEWSAFGESIELSSRTSDGELEPGTGARNAGVPADSSAAERGAT</sequence>
<dbReference type="GO" id="GO:0004672">
    <property type="term" value="F:protein kinase activity"/>
    <property type="evidence" value="ECO:0007669"/>
    <property type="project" value="InterPro"/>
</dbReference>
<dbReference type="FunFam" id="1.10.510.10:FF:001565">
    <property type="entry name" value="WNK protein kinase"/>
    <property type="match status" value="1"/>
</dbReference>
<feature type="compositionally biased region" description="Polar residues" evidence="1">
    <location>
        <begin position="356"/>
        <end position="377"/>
    </location>
</feature>
<dbReference type="PROSITE" id="PS50011">
    <property type="entry name" value="PROTEIN_KINASE_DOM"/>
    <property type="match status" value="1"/>
</dbReference>
<comment type="caution">
    <text evidence="3">The sequence shown here is derived from an EMBL/GenBank/DDBJ whole genome shotgun (WGS) entry which is preliminary data.</text>
</comment>
<protein>
    <recommendedName>
        <fullName evidence="2">Protein kinase domain-containing protein</fullName>
    </recommendedName>
</protein>
<dbReference type="PANTHER" id="PTHR13902">
    <property type="entry name" value="SERINE/THREONINE-PROTEIN KINASE WNK WITH NO LYSINE -RELATED"/>
    <property type="match status" value="1"/>
</dbReference>
<dbReference type="InterPro" id="IPR050588">
    <property type="entry name" value="WNK_Ser-Thr_kinase"/>
</dbReference>
<name>A0AAV9IX18_CYACA</name>
<keyword evidence="4" id="KW-1185">Reference proteome</keyword>
<feature type="region of interest" description="Disordered" evidence="1">
    <location>
        <begin position="719"/>
        <end position="765"/>
    </location>
</feature>
<feature type="domain" description="Protein kinase" evidence="2">
    <location>
        <begin position="69"/>
        <end position="330"/>
    </location>
</feature>
<evidence type="ECO:0000313" key="4">
    <source>
        <dbReference type="Proteomes" id="UP001301350"/>
    </source>
</evidence>
<feature type="region of interest" description="Disordered" evidence="1">
    <location>
        <begin position="402"/>
        <end position="434"/>
    </location>
</feature>
<dbReference type="InterPro" id="IPR000719">
    <property type="entry name" value="Prot_kinase_dom"/>
</dbReference>
<feature type="region of interest" description="Disordered" evidence="1">
    <location>
        <begin position="343"/>
        <end position="377"/>
    </location>
</feature>
<accession>A0AAV9IX18</accession>
<dbReference type="InterPro" id="IPR011009">
    <property type="entry name" value="Kinase-like_dom_sf"/>
</dbReference>
<evidence type="ECO:0000256" key="1">
    <source>
        <dbReference type="SAM" id="MobiDB-lite"/>
    </source>
</evidence>
<dbReference type="GO" id="GO:0005524">
    <property type="term" value="F:ATP binding"/>
    <property type="evidence" value="ECO:0007669"/>
    <property type="project" value="InterPro"/>
</dbReference>
<dbReference type="Pfam" id="PF00069">
    <property type="entry name" value="Pkinase"/>
    <property type="match status" value="1"/>
</dbReference>
<dbReference type="CDD" id="cd13983">
    <property type="entry name" value="STKc_WNK"/>
    <property type="match status" value="1"/>
</dbReference>
<feature type="compositionally biased region" description="Basic and acidic residues" evidence="1">
    <location>
        <begin position="1"/>
        <end position="20"/>
    </location>
</feature>
<feature type="region of interest" description="Disordered" evidence="1">
    <location>
        <begin position="1"/>
        <end position="61"/>
    </location>
</feature>
<dbReference type="AlphaFoldDB" id="A0AAV9IX18"/>
<feature type="region of interest" description="Disordered" evidence="1">
    <location>
        <begin position="590"/>
        <end position="613"/>
    </location>
</feature>
<proteinExistence type="predicted"/>
<feature type="compositionally biased region" description="Polar residues" evidence="1">
    <location>
        <begin position="814"/>
        <end position="823"/>
    </location>
</feature>
<dbReference type="InterPro" id="IPR008271">
    <property type="entry name" value="Ser/Thr_kinase_AS"/>
</dbReference>
<dbReference type="SMART" id="SM00220">
    <property type="entry name" value="S_TKc"/>
    <property type="match status" value="1"/>
</dbReference>
<dbReference type="Gene3D" id="3.30.200.20">
    <property type="entry name" value="Phosphorylase Kinase, domain 1"/>
    <property type="match status" value="1"/>
</dbReference>
<dbReference type="PROSITE" id="PS00108">
    <property type="entry name" value="PROTEIN_KINASE_ST"/>
    <property type="match status" value="1"/>
</dbReference>
<feature type="region of interest" description="Disordered" evidence="1">
    <location>
        <begin position="806"/>
        <end position="896"/>
    </location>
</feature>
<evidence type="ECO:0000313" key="3">
    <source>
        <dbReference type="EMBL" id="KAK4536659.1"/>
    </source>
</evidence>
<evidence type="ECO:0000259" key="2">
    <source>
        <dbReference type="PROSITE" id="PS50011"/>
    </source>
</evidence>
<dbReference type="Proteomes" id="UP001301350">
    <property type="component" value="Unassembled WGS sequence"/>
</dbReference>
<dbReference type="EMBL" id="JANCYW010000009">
    <property type="protein sequence ID" value="KAK4536659.1"/>
    <property type="molecule type" value="Genomic_DNA"/>
</dbReference>
<dbReference type="SUPFAM" id="SSF56112">
    <property type="entry name" value="Protein kinase-like (PK-like)"/>
    <property type="match status" value="1"/>
</dbReference>
<gene>
    <name evidence="3" type="ORF">CDCA_CDCA09G2684</name>
</gene>
<dbReference type="Gene3D" id="1.10.510.10">
    <property type="entry name" value="Transferase(Phosphotransferase) domain 1"/>
    <property type="match status" value="1"/>
</dbReference>
<organism evidence="3 4">
    <name type="scientific">Cyanidium caldarium</name>
    <name type="common">Red alga</name>
    <dbReference type="NCBI Taxonomy" id="2771"/>
    <lineage>
        <taxon>Eukaryota</taxon>
        <taxon>Rhodophyta</taxon>
        <taxon>Bangiophyceae</taxon>
        <taxon>Cyanidiales</taxon>
        <taxon>Cyanidiaceae</taxon>
        <taxon>Cyanidium</taxon>
    </lineage>
</organism>
<reference evidence="3 4" key="1">
    <citation type="submission" date="2022-07" db="EMBL/GenBank/DDBJ databases">
        <title>Genome-wide signatures of adaptation to extreme environments.</title>
        <authorList>
            <person name="Cho C.H."/>
            <person name="Yoon H.S."/>
        </authorList>
    </citation>
    <scope>NUCLEOTIDE SEQUENCE [LARGE SCALE GENOMIC DNA]</scope>
    <source>
        <strain evidence="3 4">DBV 063 E5</strain>
    </source>
</reference>